<dbReference type="SUPFAM" id="SSF48452">
    <property type="entry name" value="TPR-like"/>
    <property type="match status" value="1"/>
</dbReference>
<dbReference type="PROSITE" id="PS50005">
    <property type="entry name" value="TPR"/>
    <property type="match status" value="1"/>
</dbReference>
<dbReference type="InterPro" id="IPR019734">
    <property type="entry name" value="TPR_rpt"/>
</dbReference>
<dbReference type="RefSeq" id="WP_139150200.1">
    <property type="nucleotide sequence ID" value="NZ_FNBD01000002.1"/>
</dbReference>
<feature type="chain" id="PRO_5010360467" evidence="2">
    <location>
        <begin position="21"/>
        <end position="205"/>
    </location>
</feature>
<proteinExistence type="predicted"/>
<gene>
    <name evidence="3" type="ORF">SAMN04487992_102418</name>
</gene>
<evidence type="ECO:0000256" key="1">
    <source>
        <dbReference type="PROSITE-ProRule" id="PRU00339"/>
    </source>
</evidence>
<keyword evidence="2" id="KW-0732">Signal</keyword>
<dbReference type="SMART" id="SM00028">
    <property type="entry name" value="TPR"/>
    <property type="match status" value="3"/>
</dbReference>
<feature type="signal peptide" evidence="2">
    <location>
        <begin position="1"/>
        <end position="20"/>
    </location>
</feature>
<keyword evidence="4" id="KW-1185">Reference proteome</keyword>
<organism evidence="3 4">
    <name type="scientific">Cellulophaga baltica</name>
    <dbReference type="NCBI Taxonomy" id="76594"/>
    <lineage>
        <taxon>Bacteria</taxon>
        <taxon>Pseudomonadati</taxon>
        <taxon>Bacteroidota</taxon>
        <taxon>Flavobacteriia</taxon>
        <taxon>Flavobacteriales</taxon>
        <taxon>Flavobacteriaceae</taxon>
        <taxon>Cellulophaga</taxon>
    </lineage>
</organism>
<protein>
    <submittedName>
        <fullName evidence="3">TPR repeat-containing protein</fullName>
    </submittedName>
</protein>
<dbReference type="Pfam" id="PF13181">
    <property type="entry name" value="TPR_8"/>
    <property type="match status" value="1"/>
</dbReference>
<dbReference type="Proteomes" id="UP000182114">
    <property type="component" value="Unassembled WGS sequence"/>
</dbReference>
<keyword evidence="1" id="KW-0802">TPR repeat</keyword>
<sequence length="205" mass="23383">MMLHKLLLFTLLIISLNSCKDAKNSPINAEQNKSIPGDYFENNSAGDLNDQGITFSQNGDYKKGNEFFLKALELEPNNPTTLSNLGLNSHLERDYDSAVKYYRESYQISDSTYHIAAINLGLTYFYRKEFDQGISITNYVIENTDDIDILSTAYVHRALNYLGNDQCEKAQTDLNYIIANFQGIGNTAYHIKDLTRKLKTCELYQ</sequence>
<accession>A0A1G7EN70</accession>
<evidence type="ECO:0000313" key="3">
    <source>
        <dbReference type="EMBL" id="SDE65087.1"/>
    </source>
</evidence>
<evidence type="ECO:0000313" key="4">
    <source>
        <dbReference type="Proteomes" id="UP000182114"/>
    </source>
</evidence>
<feature type="repeat" description="TPR" evidence="1">
    <location>
        <begin position="45"/>
        <end position="78"/>
    </location>
</feature>
<dbReference type="InterPro" id="IPR011990">
    <property type="entry name" value="TPR-like_helical_dom_sf"/>
</dbReference>
<name>A0A1G7EN70_9FLAO</name>
<dbReference type="EMBL" id="FNBD01000002">
    <property type="protein sequence ID" value="SDE65087.1"/>
    <property type="molecule type" value="Genomic_DNA"/>
</dbReference>
<dbReference type="Gene3D" id="1.25.40.10">
    <property type="entry name" value="Tetratricopeptide repeat domain"/>
    <property type="match status" value="1"/>
</dbReference>
<dbReference type="eggNOG" id="ENOG50311FN">
    <property type="taxonomic scope" value="Bacteria"/>
</dbReference>
<evidence type="ECO:0000256" key="2">
    <source>
        <dbReference type="SAM" id="SignalP"/>
    </source>
</evidence>
<dbReference type="AlphaFoldDB" id="A0A1G7EN70"/>
<reference evidence="4" key="1">
    <citation type="submission" date="2016-10" db="EMBL/GenBank/DDBJ databases">
        <authorList>
            <person name="Varghese N."/>
            <person name="Submissions S."/>
        </authorList>
    </citation>
    <scope>NUCLEOTIDE SEQUENCE [LARGE SCALE GENOMIC DNA]</scope>
    <source>
        <strain evidence="4">DSM 24729</strain>
    </source>
</reference>